<keyword evidence="3" id="KW-1185">Reference proteome</keyword>
<dbReference type="PaxDb" id="6945-B7PML2"/>
<sequence length="60" mass="5936">AAFVAGRRPAVLHGGRGNVVAGVRDHAGAGVDDEAPVAGPRGATLLLTLPGVPAERLCLL</sequence>
<dbReference type="InParanoid" id="B7PML2"/>
<feature type="non-terminal residue" evidence="1">
    <location>
        <position position="60"/>
    </location>
</feature>
<evidence type="ECO:0000313" key="2">
    <source>
        <dbReference type="EnsemblMetazoa" id="ISCW006799-PA"/>
    </source>
</evidence>
<organism>
    <name type="scientific">Ixodes scapularis</name>
    <name type="common">Black-legged tick</name>
    <name type="synonym">Deer tick</name>
    <dbReference type="NCBI Taxonomy" id="6945"/>
    <lineage>
        <taxon>Eukaryota</taxon>
        <taxon>Metazoa</taxon>
        <taxon>Ecdysozoa</taxon>
        <taxon>Arthropoda</taxon>
        <taxon>Chelicerata</taxon>
        <taxon>Arachnida</taxon>
        <taxon>Acari</taxon>
        <taxon>Parasitiformes</taxon>
        <taxon>Ixodida</taxon>
        <taxon>Ixodoidea</taxon>
        <taxon>Ixodidae</taxon>
        <taxon>Ixodinae</taxon>
        <taxon>Ixodes</taxon>
    </lineage>
</organism>
<gene>
    <name evidence="1" type="ORF">IscW_ISCW006799</name>
</gene>
<proteinExistence type="predicted"/>
<dbReference type="EMBL" id="ABJB010925114">
    <property type="status" value="NOT_ANNOTATED_CDS"/>
    <property type="molecule type" value="Genomic_DNA"/>
</dbReference>
<dbReference type="HOGENOM" id="CLU_2948565_0_0_1"/>
<dbReference type="EnsemblMetazoa" id="ISCW006799-RA">
    <property type="protein sequence ID" value="ISCW006799-PA"/>
    <property type="gene ID" value="ISCW006799"/>
</dbReference>
<evidence type="ECO:0000313" key="3">
    <source>
        <dbReference type="Proteomes" id="UP000001555"/>
    </source>
</evidence>
<protein>
    <submittedName>
        <fullName evidence="1 2">Uncharacterized protein</fullName>
    </submittedName>
</protein>
<reference evidence="2" key="2">
    <citation type="submission" date="2020-05" db="UniProtKB">
        <authorList>
            <consortium name="EnsemblMetazoa"/>
        </authorList>
    </citation>
    <scope>IDENTIFICATION</scope>
    <source>
        <strain evidence="2">wikel</strain>
    </source>
</reference>
<dbReference type="EMBL" id="DS748142">
    <property type="protein sequence ID" value="EEC07834.1"/>
    <property type="molecule type" value="Genomic_DNA"/>
</dbReference>
<reference evidence="1 3" key="1">
    <citation type="submission" date="2008-03" db="EMBL/GenBank/DDBJ databases">
        <title>Annotation of Ixodes scapularis.</title>
        <authorList>
            <consortium name="Ixodes scapularis Genome Project Consortium"/>
            <person name="Caler E."/>
            <person name="Hannick L.I."/>
            <person name="Bidwell S."/>
            <person name="Joardar V."/>
            <person name="Thiagarajan M."/>
            <person name="Amedeo P."/>
            <person name="Galinsky K.J."/>
            <person name="Schobel S."/>
            <person name="Inman J."/>
            <person name="Hostetler J."/>
            <person name="Miller J."/>
            <person name="Hammond M."/>
            <person name="Megy K."/>
            <person name="Lawson D."/>
            <person name="Kodira C."/>
            <person name="Sutton G."/>
            <person name="Meyer J."/>
            <person name="Hill C.A."/>
            <person name="Birren B."/>
            <person name="Nene V."/>
            <person name="Collins F."/>
            <person name="Alarcon-Chaidez F."/>
            <person name="Wikel S."/>
            <person name="Strausberg R."/>
        </authorList>
    </citation>
    <scope>NUCLEOTIDE SEQUENCE [LARGE SCALE GENOMIC DNA]</scope>
    <source>
        <strain evidence="3">Wikel</strain>
        <strain evidence="1">Wikel colony</strain>
    </source>
</reference>
<evidence type="ECO:0000313" key="1">
    <source>
        <dbReference type="EMBL" id="EEC07834.1"/>
    </source>
</evidence>
<feature type="non-terminal residue" evidence="1">
    <location>
        <position position="1"/>
    </location>
</feature>
<accession>B7PML2</accession>
<dbReference type="AlphaFoldDB" id="B7PML2"/>
<dbReference type="Proteomes" id="UP000001555">
    <property type="component" value="Unassembled WGS sequence"/>
</dbReference>
<dbReference type="VEuPathDB" id="VectorBase:ISCI006799"/>
<name>B7PML2_IXOSC</name>
<dbReference type="VEuPathDB" id="VectorBase:ISCW006799"/>